<evidence type="ECO:0000256" key="1">
    <source>
        <dbReference type="ARBA" id="ARBA00004651"/>
    </source>
</evidence>
<comment type="subcellular location">
    <subcellularLocation>
        <location evidence="1">Cell membrane</location>
        <topology evidence="1">Multi-pass membrane protein</topology>
    </subcellularLocation>
</comment>
<evidence type="ECO:0000256" key="8">
    <source>
        <dbReference type="SAM" id="Phobius"/>
    </source>
</evidence>
<keyword evidence="9" id="KW-0966">Cell projection</keyword>
<dbReference type="AlphaFoldDB" id="A0A0A1F560"/>
<evidence type="ECO:0000256" key="2">
    <source>
        <dbReference type="ARBA" id="ARBA00010690"/>
    </source>
</evidence>
<dbReference type="InterPro" id="IPR006135">
    <property type="entry name" value="T3SS_substrate_exporter"/>
</dbReference>
<proteinExistence type="inferred from homology"/>
<dbReference type="NCBIfam" id="TIGR01404">
    <property type="entry name" value="FlhB_rel_III"/>
    <property type="match status" value="1"/>
</dbReference>
<dbReference type="OrthoDB" id="9807950at2"/>
<dbReference type="GO" id="GO:0009306">
    <property type="term" value="P:protein secretion"/>
    <property type="evidence" value="ECO:0007669"/>
    <property type="project" value="InterPro"/>
</dbReference>
<evidence type="ECO:0000256" key="7">
    <source>
        <dbReference type="ARBA" id="ARBA00023136"/>
    </source>
</evidence>
<dbReference type="PANTHER" id="PTHR30531">
    <property type="entry name" value="FLAGELLAR BIOSYNTHETIC PROTEIN FLHB"/>
    <property type="match status" value="1"/>
</dbReference>
<dbReference type="Gene3D" id="3.40.1690.10">
    <property type="entry name" value="secretion proteins EscU"/>
    <property type="match status" value="1"/>
</dbReference>
<keyword evidence="9" id="KW-0282">Flagellum</keyword>
<dbReference type="InterPro" id="IPR029025">
    <property type="entry name" value="T3SS_substrate_exporter_C"/>
</dbReference>
<reference evidence="10" key="1">
    <citation type="journal article" date="2014" name="Soil Biol. Biochem.">
        <title>Structure and function of bacterial communities in ageing soils: Insights from the Mendocino ecological staircase.</title>
        <authorList>
            <person name="Uroz S."/>
            <person name="Tech J.J."/>
            <person name="Sawaya N.A."/>
            <person name="Frey-Klett P."/>
            <person name="Leveau J.H.J."/>
        </authorList>
    </citation>
    <scope>NUCLEOTIDE SEQUENCE [LARGE SCALE GENOMIC DNA]</scope>
    <source>
        <strain evidence="10">Cal35</strain>
    </source>
</reference>
<evidence type="ECO:0000256" key="6">
    <source>
        <dbReference type="ARBA" id="ARBA00023026"/>
    </source>
</evidence>
<dbReference type="HOGENOM" id="CLU_041013_1_3_4"/>
<keyword evidence="5 8" id="KW-1133">Transmembrane helix</keyword>
<keyword evidence="9" id="KW-0969">Cilium</keyword>
<evidence type="ECO:0000313" key="10">
    <source>
        <dbReference type="Proteomes" id="UP000030302"/>
    </source>
</evidence>
<keyword evidence="3" id="KW-1003">Cell membrane</keyword>
<feature type="transmembrane region" description="Helical" evidence="8">
    <location>
        <begin position="177"/>
        <end position="204"/>
    </location>
</feature>
<evidence type="ECO:0000313" key="9">
    <source>
        <dbReference type="EMBL" id="AIY39676.1"/>
    </source>
</evidence>
<comment type="similarity">
    <text evidence="2">Belongs to the type III secretion exporter family.</text>
</comment>
<dbReference type="RefSeq" id="WP_038484871.1">
    <property type="nucleotide sequence ID" value="NZ_CP009962.1"/>
</dbReference>
<evidence type="ECO:0000256" key="5">
    <source>
        <dbReference type="ARBA" id="ARBA00022989"/>
    </source>
</evidence>
<keyword evidence="6" id="KW-0843">Virulence</keyword>
<dbReference type="InterPro" id="IPR006307">
    <property type="entry name" value="BsaZ-like"/>
</dbReference>
<dbReference type="Gene3D" id="6.10.250.2080">
    <property type="match status" value="1"/>
</dbReference>
<protein>
    <submittedName>
        <fullName evidence="9">Flagellar biosynthesis protein FlhB</fullName>
    </submittedName>
</protein>
<feature type="transmembrane region" description="Helical" evidence="8">
    <location>
        <begin position="139"/>
        <end position="157"/>
    </location>
</feature>
<sequence>MSEKTEEPTDKKVEDARKSGQVVVSRDLAKLCTLVAVGELAFGTEKMWRESIQAMMNLAFMRIGQPFPEAMWEMTVAAGTTLLIVFCTVFVTCAVVGVSAFWGQFGVLISPEVIKLNFDKLNPVNGVQQLFSKKKLGEVAIMLLKTAVIALMMYSVIREQLPTIVKLSGGEPKDIYFGFIAILHSVFRTIAGICLCFGLVDFGLQKCSHTNSLKMSMDDIKREYRESEGDPMVKGMRKHIAQELAMSAPVANTENANAVVVNPTHFAIAMRYDPSEVPVPMVLAKGKDETAQAMIVRARECGIPVIRHVWLARSLYATGQADKVIPKSTYEAVAHVYAVVEELRHAGQMGQVFELESFGEMQEG</sequence>
<keyword evidence="4 8" id="KW-0812">Transmembrane</keyword>
<dbReference type="EMBL" id="CP009962">
    <property type="protein sequence ID" value="AIY39676.1"/>
    <property type="molecule type" value="Genomic_DNA"/>
</dbReference>
<dbReference type="PRINTS" id="PR00950">
    <property type="entry name" value="TYPE3IMSPROT"/>
</dbReference>
<keyword evidence="10" id="KW-1185">Reference proteome</keyword>
<keyword evidence="7 8" id="KW-0472">Membrane</keyword>
<dbReference type="STRING" id="279058.LT85_0516"/>
<organism evidence="9 10">
    <name type="scientific">Collimonas arenae</name>
    <dbReference type="NCBI Taxonomy" id="279058"/>
    <lineage>
        <taxon>Bacteria</taxon>
        <taxon>Pseudomonadati</taxon>
        <taxon>Pseudomonadota</taxon>
        <taxon>Betaproteobacteria</taxon>
        <taxon>Burkholderiales</taxon>
        <taxon>Oxalobacteraceae</taxon>
        <taxon>Collimonas</taxon>
    </lineage>
</organism>
<dbReference type="PANTHER" id="PTHR30531:SF14">
    <property type="entry name" value="SURFACE PRESENTATION OF ANTIGENS PROTEIN SPAS"/>
    <property type="match status" value="1"/>
</dbReference>
<dbReference type="Pfam" id="PF01312">
    <property type="entry name" value="Bac_export_2"/>
    <property type="match status" value="1"/>
</dbReference>
<dbReference type="Proteomes" id="UP000030302">
    <property type="component" value="Chromosome"/>
</dbReference>
<evidence type="ECO:0000256" key="3">
    <source>
        <dbReference type="ARBA" id="ARBA00022475"/>
    </source>
</evidence>
<gene>
    <name evidence="9" type="primary">flhB</name>
    <name evidence="9" type="ORF">LT85_0516</name>
</gene>
<evidence type="ECO:0000256" key="4">
    <source>
        <dbReference type="ARBA" id="ARBA00022692"/>
    </source>
</evidence>
<dbReference type="KEGG" id="care:LT85_0516"/>
<feature type="transmembrane region" description="Helical" evidence="8">
    <location>
        <begin position="76"/>
        <end position="102"/>
    </location>
</feature>
<accession>A0A0A1F560</accession>
<name>A0A0A1F560_9BURK</name>
<dbReference type="SUPFAM" id="SSF160544">
    <property type="entry name" value="EscU C-terminal domain-like"/>
    <property type="match status" value="1"/>
</dbReference>
<dbReference type="GO" id="GO:0005886">
    <property type="term" value="C:plasma membrane"/>
    <property type="evidence" value="ECO:0007669"/>
    <property type="project" value="UniProtKB-SubCell"/>
</dbReference>